<organism evidence="1 2">
    <name type="scientific">Cichorium intybus</name>
    <name type="common">Chicory</name>
    <dbReference type="NCBI Taxonomy" id="13427"/>
    <lineage>
        <taxon>Eukaryota</taxon>
        <taxon>Viridiplantae</taxon>
        <taxon>Streptophyta</taxon>
        <taxon>Embryophyta</taxon>
        <taxon>Tracheophyta</taxon>
        <taxon>Spermatophyta</taxon>
        <taxon>Magnoliopsida</taxon>
        <taxon>eudicotyledons</taxon>
        <taxon>Gunneridae</taxon>
        <taxon>Pentapetalae</taxon>
        <taxon>asterids</taxon>
        <taxon>campanulids</taxon>
        <taxon>Asterales</taxon>
        <taxon>Asteraceae</taxon>
        <taxon>Cichorioideae</taxon>
        <taxon>Cichorieae</taxon>
        <taxon>Cichoriinae</taxon>
        <taxon>Cichorium</taxon>
    </lineage>
</organism>
<reference evidence="1 2" key="2">
    <citation type="journal article" date="2022" name="Mol. Ecol. Resour.">
        <title>The genomes of chicory, endive, great burdock and yacon provide insights into Asteraceae paleo-polyploidization history and plant inulin production.</title>
        <authorList>
            <person name="Fan W."/>
            <person name="Wang S."/>
            <person name="Wang H."/>
            <person name="Wang A."/>
            <person name="Jiang F."/>
            <person name="Liu H."/>
            <person name="Zhao H."/>
            <person name="Xu D."/>
            <person name="Zhang Y."/>
        </authorList>
    </citation>
    <scope>NUCLEOTIDE SEQUENCE [LARGE SCALE GENOMIC DNA]</scope>
    <source>
        <strain evidence="2">cv. Punajuju</strain>
        <tissue evidence="1">Leaves</tissue>
    </source>
</reference>
<proteinExistence type="predicted"/>
<evidence type="ECO:0000313" key="2">
    <source>
        <dbReference type="Proteomes" id="UP001055811"/>
    </source>
</evidence>
<comment type="caution">
    <text evidence="1">The sequence shown here is derived from an EMBL/GenBank/DDBJ whole genome shotgun (WGS) entry which is preliminary data.</text>
</comment>
<accession>A0ACB9DTB8</accession>
<dbReference type="EMBL" id="CM042012">
    <property type="protein sequence ID" value="KAI3749918.1"/>
    <property type="molecule type" value="Genomic_DNA"/>
</dbReference>
<protein>
    <submittedName>
        <fullName evidence="1">Uncharacterized protein</fullName>
    </submittedName>
</protein>
<reference evidence="2" key="1">
    <citation type="journal article" date="2022" name="Mol. Ecol. Resour.">
        <title>The genomes of chicory, endive, great burdock and yacon provide insights into Asteraceae palaeo-polyploidization history and plant inulin production.</title>
        <authorList>
            <person name="Fan W."/>
            <person name="Wang S."/>
            <person name="Wang H."/>
            <person name="Wang A."/>
            <person name="Jiang F."/>
            <person name="Liu H."/>
            <person name="Zhao H."/>
            <person name="Xu D."/>
            <person name="Zhang Y."/>
        </authorList>
    </citation>
    <scope>NUCLEOTIDE SEQUENCE [LARGE SCALE GENOMIC DNA]</scope>
    <source>
        <strain evidence="2">cv. Punajuju</strain>
    </source>
</reference>
<name>A0ACB9DTB8_CICIN</name>
<dbReference type="Proteomes" id="UP001055811">
    <property type="component" value="Linkage Group LG04"/>
</dbReference>
<evidence type="ECO:0000313" key="1">
    <source>
        <dbReference type="EMBL" id="KAI3749918.1"/>
    </source>
</evidence>
<gene>
    <name evidence="1" type="ORF">L2E82_20539</name>
</gene>
<sequence length="89" mass="10283">MDSIWPGLAGFQMDPFPSGSEALRSKPFLTPDAFILRMHLKMKKDLLKAQYNRSYIHFLLLEHCTSSRKICLGLKLIKEEVFCLIEPNN</sequence>
<keyword evidence="2" id="KW-1185">Reference proteome</keyword>